<keyword evidence="3" id="KW-1185">Reference proteome</keyword>
<gene>
    <name evidence="2" type="ORF">IXB50_06155</name>
</gene>
<sequence>MKKRIGFGLLALGIGLPAWLSATPSYGLPGHSVNEVKTWMQGHPTLRANTREGLRVHRADVPSRRFTFQASVFPVGGFQQSGSNDVWSPSSRRSDFGTVRREEFILVDYDEPVTVERLEASLRTLYGPDAYADYRRAQAVYDYVAAAGTIQGELRLGSLYAYWIELTPNTSGVSTTGKMNVLLPEDIEHLQSYLQRQYL</sequence>
<organism evidence="2 3">
    <name type="scientific">Leptothoe spongobia TAU-MAC 1115</name>
    <dbReference type="NCBI Taxonomy" id="1967444"/>
    <lineage>
        <taxon>Bacteria</taxon>
        <taxon>Bacillati</taxon>
        <taxon>Cyanobacteriota</taxon>
        <taxon>Cyanophyceae</taxon>
        <taxon>Nodosilineales</taxon>
        <taxon>Cymatolegaceae</taxon>
        <taxon>Leptothoe</taxon>
        <taxon>Leptothoe spongobia</taxon>
    </lineage>
</organism>
<dbReference type="Proteomes" id="UP000717364">
    <property type="component" value="Unassembled WGS sequence"/>
</dbReference>
<name>A0A947DDH0_9CYAN</name>
<evidence type="ECO:0008006" key="4">
    <source>
        <dbReference type="Google" id="ProtNLM"/>
    </source>
</evidence>
<evidence type="ECO:0000256" key="1">
    <source>
        <dbReference type="SAM" id="SignalP"/>
    </source>
</evidence>
<dbReference type="RefSeq" id="WP_215608071.1">
    <property type="nucleotide sequence ID" value="NZ_JADOES010000008.1"/>
</dbReference>
<evidence type="ECO:0000313" key="2">
    <source>
        <dbReference type="EMBL" id="MBT9315001.1"/>
    </source>
</evidence>
<evidence type="ECO:0000313" key="3">
    <source>
        <dbReference type="Proteomes" id="UP000717364"/>
    </source>
</evidence>
<proteinExistence type="predicted"/>
<keyword evidence="1" id="KW-0732">Signal</keyword>
<dbReference type="EMBL" id="JADOES010000008">
    <property type="protein sequence ID" value="MBT9315001.1"/>
    <property type="molecule type" value="Genomic_DNA"/>
</dbReference>
<feature type="signal peptide" evidence="1">
    <location>
        <begin position="1"/>
        <end position="22"/>
    </location>
</feature>
<dbReference type="AlphaFoldDB" id="A0A947DDH0"/>
<feature type="chain" id="PRO_5037912041" description="Transcriptional regulator" evidence="1">
    <location>
        <begin position="23"/>
        <end position="199"/>
    </location>
</feature>
<protein>
    <recommendedName>
        <fullName evidence="4">Transcriptional regulator</fullName>
    </recommendedName>
</protein>
<accession>A0A947DDH0</accession>
<reference evidence="2" key="1">
    <citation type="submission" date="2020-11" db="EMBL/GenBank/DDBJ databases">
        <authorList>
            <person name="Konstantinou D."/>
            <person name="Gkelis S."/>
            <person name="Popin R."/>
            <person name="Fewer D."/>
            <person name="Sivonen K."/>
        </authorList>
    </citation>
    <scope>NUCLEOTIDE SEQUENCE</scope>
    <source>
        <strain evidence="2">TAU-MAC 1115</strain>
    </source>
</reference>
<reference evidence="2" key="2">
    <citation type="journal article" date="2021" name="Mar. Drugs">
        <title>Genome Reduction and Secondary Metabolism of the Marine Sponge-Associated Cyanobacterium Leptothoe.</title>
        <authorList>
            <person name="Konstantinou D."/>
            <person name="Popin R.V."/>
            <person name="Fewer D.P."/>
            <person name="Sivonen K."/>
            <person name="Gkelis S."/>
        </authorList>
    </citation>
    <scope>NUCLEOTIDE SEQUENCE</scope>
    <source>
        <strain evidence="2">TAU-MAC 1115</strain>
    </source>
</reference>
<comment type="caution">
    <text evidence="2">The sequence shown here is derived from an EMBL/GenBank/DDBJ whole genome shotgun (WGS) entry which is preliminary data.</text>
</comment>